<reference evidence="1 2" key="1">
    <citation type="journal article" date="2011" name="BMC Genomics">
        <title>Insight into cross-talk between intra-amoebal pathogens.</title>
        <authorList>
            <person name="Gimenez G."/>
            <person name="Bertelli C."/>
            <person name="Moliner C."/>
            <person name="Robert C."/>
            <person name="Raoult D."/>
            <person name="Fournier P.E."/>
            <person name="Greub G."/>
        </authorList>
    </citation>
    <scope>NUCLEOTIDE SEQUENCE [LARGE SCALE GENOMIC DNA]</scope>
    <source>
        <strain evidence="1 2">LLAP12</strain>
    </source>
</reference>
<proteinExistence type="predicted"/>
<dbReference type="Proteomes" id="UP000002770">
    <property type="component" value="Unassembled WGS sequence"/>
</dbReference>
<dbReference type="InParanoid" id="G9EPW5"/>
<protein>
    <submittedName>
        <fullName evidence="1">Uncharacterized protein</fullName>
    </submittedName>
</protein>
<dbReference type="AlphaFoldDB" id="G9EPW5"/>
<keyword evidence="2" id="KW-1185">Reference proteome</keyword>
<dbReference type="HOGENOM" id="CLU_3345257_0_0_6"/>
<evidence type="ECO:0000313" key="2">
    <source>
        <dbReference type="Proteomes" id="UP000002770"/>
    </source>
</evidence>
<dbReference type="EMBL" id="JH413827">
    <property type="protein sequence ID" value="EHL30667.1"/>
    <property type="molecule type" value="Genomic_DNA"/>
</dbReference>
<evidence type="ECO:0000313" key="1">
    <source>
        <dbReference type="EMBL" id="EHL30667.1"/>
    </source>
</evidence>
<sequence length="37" mass="4354">MTLKFNLLSHFKKTKGELFGSLTNEALIDQEQHHKRI</sequence>
<name>G9EPW5_9GAMM</name>
<organism evidence="1 2">
    <name type="scientific">Legionella drancourtii LLAP12</name>
    <dbReference type="NCBI Taxonomy" id="658187"/>
    <lineage>
        <taxon>Bacteria</taxon>
        <taxon>Pseudomonadati</taxon>
        <taxon>Pseudomonadota</taxon>
        <taxon>Gammaproteobacteria</taxon>
        <taxon>Legionellales</taxon>
        <taxon>Legionellaceae</taxon>
        <taxon>Legionella</taxon>
    </lineage>
</organism>
<gene>
    <name evidence="1" type="ORF">LDG_7306</name>
</gene>
<accession>G9EPW5</accession>